<evidence type="ECO:0000256" key="6">
    <source>
        <dbReference type="RuleBase" id="RU361277"/>
    </source>
</evidence>
<dbReference type="PANTHER" id="PTHR43880:SF12">
    <property type="entry name" value="ALCOHOL DEHYDROGENASE CLASS-3"/>
    <property type="match status" value="1"/>
</dbReference>
<dbReference type="RefSeq" id="WP_145198304.1">
    <property type="nucleotide sequence ID" value="NZ_CP036267.1"/>
</dbReference>
<proteinExistence type="inferred from homology"/>
<dbReference type="EC" id="1.1.1.1" evidence="8"/>
<gene>
    <name evidence="8" type="primary">adhD</name>
    <name evidence="8" type="ORF">Mal48_20280</name>
</gene>
<dbReference type="GO" id="GO:0005829">
    <property type="term" value="C:cytosol"/>
    <property type="evidence" value="ECO:0007669"/>
    <property type="project" value="TreeGrafter"/>
</dbReference>
<organism evidence="8 9">
    <name type="scientific">Thalassoglobus polymorphus</name>
    <dbReference type="NCBI Taxonomy" id="2527994"/>
    <lineage>
        <taxon>Bacteria</taxon>
        <taxon>Pseudomonadati</taxon>
        <taxon>Planctomycetota</taxon>
        <taxon>Planctomycetia</taxon>
        <taxon>Planctomycetales</taxon>
        <taxon>Planctomycetaceae</taxon>
        <taxon>Thalassoglobus</taxon>
    </lineage>
</organism>
<evidence type="ECO:0000256" key="5">
    <source>
        <dbReference type="ARBA" id="ARBA00023027"/>
    </source>
</evidence>
<dbReference type="InterPro" id="IPR013149">
    <property type="entry name" value="ADH-like_C"/>
</dbReference>
<evidence type="ECO:0000256" key="2">
    <source>
        <dbReference type="ARBA" id="ARBA00022723"/>
    </source>
</evidence>
<keyword evidence="5" id="KW-0520">NAD</keyword>
<evidence type="ECO:0000313" key="8">
    <source>
        <dbReference type="EMBL" id="QDT32781.1"/>
    </source>
</evidence>
<dbReference type="Pfam" id="PF08240">
    <property type="entry name" value="ADH_N"/>
    <property type="match status" value="1"/>
</dbReference>
<dbReference type="Gene3D" id="3.40.50.720">
    <property type="entry name" value="NAD(P)-binding Rossmann-like Domain"/>
    <property type="match status" value="1"/>
</dbReference>
<dbReference type="InterPro" id="IPR002328">
    <property type="entry name" value="ADH_Zn_CS"/>
</dbReference>
<dbReference type="SMART" id="SM00829">
    <property type="entry name" value="PKS_ER"/>
    <property type="match status" value="1"/>
</dbReference>
<dbReference type="Pfam" id="PF00107">
    <property type="entry name" value="ADH_zinc_N"/>
    <property type="match status" value="1"/>
</dbReference>
<evidence type="ECO:0000256" key="1">
    <source>
        <dbReference type="ARBA" id="ARBA00001947"/>
    </source>
</evidence>
<dbReference type="AlphaFoldDB" id="A0A517QMF0"/>
<name>A0A517QMF0_9PLAN</name>
<accession>A0A517QMF0</accession>
<dbReference type="OrthoDB" id="239596at2"/>
<comment type="cofactor">
    <cofactor evidence="1 6">
        <name>Zn(2+)</name>
        <dbReference type="ChEBI" id="CHEBI:29105"/>
    </cofactor>
</comment>
<dbReference type="EMBL" id="CP036267">
    <property type="protein sequence ID" value="QDT32781.1"/>
    <property type="molecule type" value="Genomic_DNA"/>
</dbReference>
<keyword evidence="9" id="KW-1185">Reference proteome</keyword>
<evidence type="ECO:0000256" key="3">
    <source>
        <dbReference type="ARBA" id="ARBA00022833"/>
    </source>
</evidence>
<dbReference type="GO" id="GO:0004022">
    <property type="term" value="F:alcohol dehydrogenase (NAD+) activity"/>
    <property type="evidence" value="ECO:0007669"/>
    <property type="project" value="UniProtKB-EC"/>
</dbReference>
<dbReference type="InterPro" id="IPR020843">
    <property type="entry name" value="ER"/>
</dbReference>
<dbReference type="FunFam" id="3.40.50.720:FF:000003">
    <property type="entry name" value="S-(hydroxymethyl)glutathione dehydrogenase"/>
    <property type="match status" value="1"/>
</dbReference>
<sequence>MKTVAVVLEEMGRPAPYAESKPLQLEDLELTPPDECEVLVEIVAAGLCHSDLSVINGSRPRVMPMVLGHEAAGIVREVGAGVRDFQSDDHVVFSYVPVCGRCTCCQSGRAALCERGAVANTEGSLLSGKRHFSRSNGQELHHHLGVSAFSQYTVAAEESLVKISKSLPLDKAALFGCAVMTGVGAVVNTANIQAGQSVAVFGMGGVGLSSIMGAKASGAFPIVAVDLLDSKLDLAKNAGATHAVNANDHDAIEAVKNITGGGASVTFEAVGSEIVLAQAYAATARGGKTVCMGLPHPSKMLSIPAVSLVAEERTILGSYMGSSVPRRDIPRFIAMYEAGLLPVDLLQSSTLGLNDINAAFDDLAAGTVARQTVLMS</sequence>
<comment type="similarity">
    <text evidence="6">Belongs to the zinc-containing alcohol dehydrogenase family.</text>
</comment>
<keyword evidence="2 6" id="KW-0479">Metal-binding</keyword>
<dbReference type="SUPFAM" id="SSF51735">
    <property type="entry name" value="NAD(P)-binding Rossmann-fold domains"/>
    <property type="match status" value="1"/>
</dbReference>
<dbReference type="InterPro" id="IPR036291">
    <property type="entry name" value="NAD(P)-bd_dom_sf"/>
</dbReference>
<dbReference type="SUPFAM" id="SSF50129">
    <property type="entry name" value="GroES-like"/>
    <property type="match status" value="1"/>
</dbReference>
<evidence type="ECO:0000259" key="7">
    <source>
        <dbReference type="SMART" id="SM00829"/>
    </source>
</evidence>
<keyword evidence="3 6" id="KW-0862">Zinc</keyword>
<feature type="domain" description="Enoyl reductase (ER)" evidence="7">
    <location>
        <begin position="18"/>
        <end position="374"/>
    </location>
</feature>
<dbReference type="CDD" id="cd08281">
    <property type="entry name" value="liver_ADH_like1"/>
    <property type="match status" value="1"/>
</dbReference>
<dbReference type="PROSITE" id="PS00059">
    <property type="entry name" value="ADH_ZINC"/>
    <property type="match status" value="1"/>
</dbReference>
<dbReference type="GO" id="GO:0008270">
    <property type="term" value="F:zinc ion binding"/>
    <property type="evidence" value="ECO:0007669"/>
    <property type="project" value="InterPro"/>
</dbReference>
<reference evidence="8 9" key="1">
    <citation type="submission" date="2019-02" db="EMBL/GenBank/DDBJ databases">
        <title>Deep-cultivation of Planctomycetes and their phenomic and genomic characterization uncovers novel biology.</title>
        <authorList>
            <person name="Wiegand S."/>
            <person name="Jogler M."/>
            <person name="Boedeker C."/>
            <person name="Pinto D."/>
            <person name="Vollmers J."/>
            <person name="Rivas-Marin E."/>
            <person name="Kohn T."/>
            <person name="Peeters S.H."/>
            <person name="Heuer A."/>
            <person name="Rast P."/>
            <person name="Oberbeckmann S."/>
            <person name="Bunk B."/>
            <person name="Jeske O."/>
            <person name="Meyerdierks A."/>
            <person name="Storesund J.E."/>
            <person name="Kallscheuer N."/>
            <person name="Luecker S."/>
            <person name="Lage O.M."/>
            <person name="Pohl T."/>
            <person name="Merkel B.J."/>
            <person name="Hornburger P."/>
            <person name="Mueller R.-W."/>
            <person name="Bruemmer F."/>
            <person name="Labrenz M."/>
            <person name="Spormann A.M."/>
            <person name="Op den Camp H."/>
            <person name="Overmann J."/>
            <person name="Amann R."/>
            <person name="Jetten M.S.M."/>
            <person name="Mascher T."/>
            <person name="Medema M.H."/>
            <person name="Devos D.P."/>
            <person name="Kaster A.-K."/>
            <person name="Ovreas L."/>
            <person name="Rohde M."/>
            <person name="Galperin M.Y."/>
            <person name="Jogler C."/>
        </authorList>
    </citation>
    <scope>NUCLEOTIDE SEQUENCE [LARGE SCALE GENOMIC DNA]</scope>
    <source>
        <strain evidence="8 9">Mal48</strain>
    </source>
</reference>
<dbReference type="InterPro" id="IPR011032">
    <property type="entry name" value="GroES-like_sf"/>
</dbReference>
<dbReference type="GO" id="GO:0051903">
    <property type="term" value="F:S-(hydroxymethyl)glutathione dehydrogenase [NAD(P)+] activity"/>
    <property type="evidence" value="ECO:0007669"/>
    <property type="project" value="TreeGrafter"/>
</dbReference>
<dbReference type="GO" id="GO:0046294">
    <property type="term" value="P:formaldehyde catabolic process"/>
    <property type="evidence" value="ECO:0007669"/>
    <property type="project" value="TreeGrafter"/>
</dbReference>
<dbReference type="PANTHER" id="PTHR43880">
    <property type="entry name" value="ALCOHOL DEHYDROGENASE"/>
    <property type="match status" value="1"/>
</dbReference>
<evidence type="ECO:0000313" key="9">
    <source>
        <dbReference type="Proteomes" id="UP000315724"/>
    </source>
</evidence>
<keyword evidence="4 8" id="KW-0560">Oxidoreductase</keyword>
<protein>
    <submittedName>
        <fullName evidence="8">Alcohol dehydrogenase D</fullName>
        <ecNumber evidence="8">1.1.1.1</ecNumber>
    </submittedName>
</protein>
<dbReference type="KEGG" id="tpol:Mal48_20280"/>
<dbReference type="InterPro" id="IPR013154">
    <property type="entry name" value="ADH-like_N"/>
</dbReference>
<dbReference type="Proteomes" id="UP000315724">
    <property type="component" value="Chromosome"/>
</dbReference>
<dbReference type="Gene3D" id="3.90.180.10">
    <property type="entry name" value="Medium-chain alcohol dehydrogenases, catalytic domain"/>
    <property type="match status" value="1"/>
</dbReference>
<evidence type="ECO:0000256" key="4">
    <source>
        <dbReference type="ARBA" id="ARBA00023002"/>
    </source>
</evidence>